<dbReference type="InterPro" id="IPR026960">
    <property type="entry name" value="RVT-Znf"/>
</dbReference>
<evidence type="ECO:0000259" key="1">
    <source>
        <dbReference type="Pfam" id="PF13456"/>
    </source>
</evidence>
<dbReference type="CDD" id="cd06222">
    <property type="entry name" value="RNase_H_like"/>
    <property type="match status" value="1"/>
</dbReference>
<evidence type="ECO:0000313" key="3">
    <source>
        <dbReference type="EMBL" id="KAF7820595.1"/>
    </source>
</evidence>
<keyword evidence="3" id="KW-0548">Nucleotidyltransferase</keyword>
<keyword evidence="4" id="KW-1185">Reference proteome</keyword>
<feature type="domain" description="Reverse transcriptase zinc-binding" evidence="2">
    <location>
        <begin position="735"/>
        <end position="832"/>
    </location>
</feature>
<protein>
    <submittedName>
        <fullName evidence="3">Reverse transcriptase</fullName>
    </submittedName>
</protein>
<keyword evidence="3" id="KW-0695">RNA-directed DNA polymerase</keyword>
<dbReference type="PANTHER" id="PTHR33116:SF86">
    <property type="entry name" value="REVERSE TRANSCRIPTASE DOMAIN-CONTAINING PROTEIN"/>
    <property type="match status" value="1"/>
</dbReference>
<dbReference type="Proteomes" id="UP000634136">
    <property type="component" value="Unassembled WGS sequence"/>
</dbReference>
<feature type="domain" description="RNase H type-1" evidence="1">
    <location>
        <begin position="943"/>
        <end position="1064"/>
    </location>
</feature>
<evidence type="ECO:0000259" key="2">
    <source>
        <dbReference type="Pfam" id="PF13966"/>
    </source>
</evidence>
<dbReference type="InterPro" id="IPR044730">
    <property type="entry name" value="RNase_H-like_dom_plant"/>
</dbReference>
<dbReference type="SUPFAM" id="SSF53098">
    <property type="entry name" value="Ribonuclease H-like"/>
    <property type="match status" value="1"/>
</dbReference>
<dbReference type="Gene3D" id="3.60.10.10">
    <property type="entry name" value="Endonuclease/exonuclease/phosphatase"/>
    <property type="match status" value="1"/>
</dbReference>
<dbReference type="GO" id="GO:0004523">
    <property type="term" value="F:RNA-DNA hybrid ribonuclease activity"/>
    <property type="evidence" value="ECO:0007669"/>
    <property type="project" value="InterPro"/>
</dbReference>
<organism evidence="3 4">
    <name type="scientific">Senna tora</name>
    <dbReference type="NCBI Taxonomy" id="362788"/>
    <lineage>
        <taxon>Eukaryota</taxon>
        <taxon>Viridiplantae</taxon>
        <taxon>Streptophyta</taxon>
        <taxon>Embryophyta</taxon>
        <taxon>Tracheophyta</taxon>
        <taxon>Spermatophyta</taxon>
        <taxon>Magnoliopsida</taxon>
        <taxon>eudicotyledons</taxon>
        <taxon>Gunneridae</taxon>
        <taxon>Pentapetalae</taxon>
        <taxon>rosids</taxon>
        <taxon>fabids</taxon>
        <taxon>Fabales</taxon>
        <taxon>Fabaceae</taxon>
        <taxon>Caesalpinioideae</taxon>
        <taxon>Cassia clade</taxon>
        <taxon>Senna</taxon>
    </lineage>
</organism>
<gene>
    <name evidence="3" type="ORF">G2W53_026050</name>
</gene>
<name>A0A834WER3_9FABA</name>
<dbReference type="InterPro" id="IPR012337">
    <property type="entry name" value="RNaseH-like_sf"/>
</dbReference>
<evidence type="ECO:0000313" key="4">
    <source>
        <dbReference type="Proteomes" id="UP000634136"/>
    </source>
</evidence>
<sequence>METRNSERKMEVWRRGKFKFSEAFYVNPEGLSGGLALWWSSEVKLEVLFASKNVIHVFVKEGWGSFSGFISFVYGPPVDKDKERFWNFMRQLQPPGGHCWICLGDLNELVGQSEKLGGRINSSRRFFNLQSFLFDCELIDMGFKGVRFTWSNGQLDWRHVKERLDRAVCNFSFRSKFQKAQVIHLDRVGSDHCPLLLCLEYCETRTPRSFKFEMNWCEHPGLLEVVDKVWQPFVEADNCMPDFLVDNLDAVRVALTKWSKTEFPNNAKQIEKLLKELNEGDEDVLSDSIRDNSSLCKPVSVEEVKAAAFELGGLKAPGPDGFSGIFYHHSWCIRSVRYKLLLSGRQVAEVRPARGIRQGDPLSPYLFILAAYVLSRMVTFHASAGDLKGIKLARSCPPLTHCFFADDSIFFFQADFGSCEKMKWILDAYCQASGQLANLDKSCLFFSPNTPDELKAEIVNSLGISHAAHPGKYLGLPVVWGKSKDEALAFVRDKLIKKIQGWKHSLLSHAGREVLIKAVANAIPAFPMSCFKFPKKTCDALDRAIAKFWWGQKKEEGKIHWLAWSKLIKSKHEGGMGFREFSCFNDAMLAKQGWRILMEPNELWVKILKGVYFPNDDFLTAKKGARASWAWSSILEGRTLLLKGLCWSVGDGASIDAWKDPWIPGAFDCKPRPRPLLAAGFDLKVKDLICKGRWVLDSVKRWFCDEDCGRILSIPISVTSRADKLLWSPNRSGSFSVKTGYKLAIGSKKEVVQLKPSSSFSVPDHLWSDIWSLKICPKVKHFMWRVCWNALSTRENLFRRKCSPSPVCPICLSEPESIEHLLFFCGWTRSVWFSCSLASKVDRFSISRVEDWCGRFFGKSSPLTQNLQALAACICWCIWKERCSFCFEGKPVDPSRVAAAASDLLNAFLLASEKGIGSAELPVYPSLHVPQWSPPSEGQVKVNIDGAFLPPNSAGVGIIFRNSAGLVLEGCCLACPASSSFMSEALALRKALQMARVLNFVSLVVDSDCKPLVDAVELLSSSPDWLCASILDDVLVLKKAFGSFLVRWIPRSQNLAADWLANAAIRGCAPLVGCLHPHPLASLLLEDSRAARQGVG</sequence>
<dbReference type="EMBL" id="JAAIUW010000008">
    <property type="protein sequence ID" value="KAF7820595.1"/>
    <property type="molecule type" value="Genomic_DNA"/>
</dbReference>
<proteinExistence type="predicted"/>
<dbReference type="AlphaFoldDB" id="A0A834WER3"/>
<reference evidence="3" key="1">
    <citation type="submission" date="2020-09" db="EMBL/GenBank/DDBJ databases">
        <title>Genome-Enabled Discovery of Anthraquinone Biosynthesis in Senna tora.</title>
        <authorList>
            <person name="Kang S.-H."/>
            <person name="Pandey R.P."/>
            <person name="Lee C.-M."/>
            <person name="Sim J.-S."/>
            <person name="Jeong J.-T."/>
            <person name="Choi B.-S."/>
            <person name="Jung M."/>
            <person name="Ginzburg D."/>
            <person name="Zhao K."/>
            <person name="Won S.Y."/>
            <person name="Oh T.-J."/>
            <person name="Yu Y."/>
            <person name="Kim N.-H."/>
            <person name="Lee O.R."/>
            <person name="Lee T.-H."/>
            <person name="Bashyal P."/>
            <person name="Kim T.-S."/>
            <person name="Lee W.-H."/>
            <person name="Kawkins C."/>
            <person name="Kim C.-K."/>
            <person name="Kim J.S."/>
            <person name="Ahn B.O."/>
            <person name="Rhee S.Y."/>
            <person name="Sohng J.K."/>
        </authorList>
    </citation>
    <scope>NUCLEOTIDE SEQUENCE</scope>
    <source>
        <tissue evidence="3">Leaf</tissue>
    </source>
</reference>
<accession>A0A834WER3</accession>
<dbReference type="InterPro" id="IPR036691">
    <property type="entry name" value="Endo/exonu/phosph_ase_sf"/>
</dbReference>
<dbReference type="GO" id="GO:0003676">
    <property type="term" value="F:nucleic acid binding"/>
    <property type="evidence" value="ECO:0007669"/>
    <property type="project" value="InterPro"/>
</dbReference>
<keyword evidence="3" id="KW-0808">Transferase</keyword>
<comment type="caution">
    <text evidence="3">The sequence shown here is derived from an EMBL/GenBank/DDBJ whole genome shotgun (WGS) entry which is preliminary data.</text>
</comment>
<dbReference type="PANTHER" id="PTHR33116">
    <property type="entry name" value="REVERSE TRANSCRIPTASE ZINC-BINDING DOMAIN-CONTAINING PROTEIN-RELATED-RELATED"/>
    <property type="match status" value="1"/>
</dbReference>
<dbReference type="InterPro" id="IPR002156">
    <property type="entry name" value="RNaseH_domain"/>
</dbReference>
<dbReference type="Pfam" id="PF13966">
    <property type="entry name" value="zf-RVT"/>
    <property type="match status" value="1"/>
</dbReference>
<dbReference type="GO" id="GO:0003964">
    <property type="term" value="F:RNA-directed DNA polymerase activity"/>
    <property type="evidence" value="ECO:0007669"/>
    <property type="project" value="UniProtKB-KW"/>
</dbReference>
<dbReference type="SUPFAM" id="SSF56219">
    <property type="entry name" value="DNase I-like"/>
    <property type="match status" value="1"/>
</dbReference>
<dbReference type="OrthoDB" id="1750106at2759"/>
<dbReference type="Pfam" id="PF13456">
    <property type="entry name" value="RVT_3"/>
    <property type="match status" value="1"/>
</dbReference>
<dbReference type="InterPro" id="IPR036397">
    <property type="entry name" value="RNaseH_sf"/>
</dbReference>
<dbReference type="Gene3D" id="3.30.420.10">
    <property type="entry name" value="Ribonuclease H-like superfamily/Ribonuclease H"/>
    <property type="match status" value="1"/>
</dbReference>